<reference evidence="2" key="1">
    <citation type="journal article" date="2019" name="Int. J. Syst. Evol. Microbiol.">
        <title>The Global Catalogue of Microorganisms (GCM) 10K type strain sequencing project: providing services to taxonomists for standard genome sequencing and annotation.</title>
        <authorList>
            <consortium name="The Broad Institute Genomics Platform"/>
            <consortium name="The Broad Institute Genome Sequencing Center for Infectious Disease"/>
            <person name="Wu L."/>
            <person name="Ma J."/>
        </authorList>
    </citation>
    <scope>NUCLEOTIDE SEQUENCE [LARGE SCALE GENOMIC DNA]</scope>
    <source>
        <strain evidence="2">JCM 3369</strain>
    </source>
</reference>
<gene>
    <name evidence="1" type="ORF">ACFQKB_13935</name>
</gene>
<protein>
    <recommendedName>
        <fullName evidence="3">Chorismate synthase</fullName>
    </recommendedName>
</protein>
<evidence type="ECO:0000313" key="2">
    <source>
        <dbReference type="Proteomes" id="UP001596380"/>
    </source>
</evidence>
<dbReference type="PANTHER" id="PTHR41700:SF1">
    <property type="entry name" value="N-ACETYLTRANSFERASE DOMAIN-CONTAINING PROTEIN"/>
    <property type="match status" value="1"/>
</dbReference>
<organism evidence="1 2">
    <name type="scientific">Actinomadura yumaensis</name>
    <dbReference type="NCBI Taxonomy" id="111807"/>
    <lineage>
        <taxon>Bacteria</taxon>
        <taxon>Bacillati</taxon>
        <taxon>Actinomycetota</taxon>
        <taxon>Actinomycetes</taxon>
        <taxon>Streptosporangiales</taxon>
        <taxon>Thermomonosporaceae</taxon>
        <taxon>Actinomadura</taxon>
    </lineage>
</organism>
<dbReference type="RefSeq" id="WP_378063266.1">
    <property type="nucleotide sequence ID" value="NZ_JBHSXS010000006.1"/>
</dbReference>
<evidence type="ECO:0008006" key="3">
    <source>
        <dbReference type="Google" id="ProtNLM"/>
    </source>
</evidence>
<dbReference type="InterPro" id="IPR016181">
    <property type="entry name" value="Acyl_CoA_acyltransferase"/>
</dbReference>
<accession>A0ABW2CGC6</accession>
<comment type="caution">
    <text evidence="1">The sequence shown here is derived from an EMBL/GenBank/DDBJ whole genome shotgun (WGS) entry which is preliminary data.</text>
</comment>
<name>A0ABW2CGC6_9ACTN</name>
<dbReference type="SUPFAM" id="SSF55729">
    <property type="entry name" value="Acyl-CoA N-acyltransferases (Nat)"/>
    <property type="match status" value="1"/>
</dbReference>
<dbReference type="Proteomes" id="UP001596380">
    <property type="component" value="Unassembled WGS sequence"/>
</dbReference>
<dbReference type="EMBL" id="JBHSXS010000006">
    <property type="protein sequence ID" value="MFC6880863.1"/>
    <property type="molecule type" value="Genomic_DNA"/>
</dbReference>
<dbReference type="InterPro" id="IPR038764">
    <property type="entry name" value="GNAT_N_AcTrfase_prd"/>
</dbReference>
<keyword evidence="2" id="KW-1185">Reference proteome</keyword>
<evidence type="ECO:0000313" key="1">
    <source>
        <dbReference type="EMBL" id="MFC6880863.1"/>
    </source>
</evidence>
<proteinExistence type="predicted"/>
<sequence length="295" mass="31435">MHSPANVTQTPRDAAPAAVATAAEDAARAAAGPGVRIDLAGDVPRLERVARFLAEVWRTPESRPPFGVDVLRAIVHAGGAVHCADDGTGLVGASVLTFCAPGSRAVYSMIAAARTRDRGVGFAVKQAQRAWALQQGATSMLWTFDPLVSRNARFNLVKLGATAVAYETDFYGRMDDGIEGDGETDRLTAAWSLAHARTGAAAAGRPLDSPGPDLAAAEIDPRRAPDGEPFVARAADGLWCRVPPDIVALRREDQPLAVRWRAAVREVLDPAFRAGFVATGFSRDGWYRLTRREQA</sequence>
<dbReference type="PANTHER" id="PTHR41700">
    <property type="entry name" value="GCN5-RELATED N-ACETYLTRANSFERASE"/>
    <property type="match status" value="1"/>
</dbReference>